<organism evidence="3 4">
    <name type="scientific">Carpediemonas membranifera</name>
    <dbReference type="NCBI Taxonomy" id="201153"/>
    <lineage>
        <taxon>Eukaryota</taxon>
        <taxon>Metamonada</taxon>
        <taxon>Carpediemonas-like organisms</taxon>
        <taxon>Carpediemonas</taxon>
    </lineage>
</organism>
<dbReference type="GO" id="GO:0051087">
    <property type="term" value="F:protein-folding chaperone binding"/>
    <property type="evidence" value="ECO:0007669"/>
    <property type="project" value="InterPro"/>
</dbReference>
<dbReference type="Proteomes" id="UP000717585">
    <property type="component" value="Unassembled WGS sequence"/>
</dbReference>
<accession>A0A8J6AXR7</accession>
<evidence type="ECO:0000259" key="2">
    <source>
        <dbReference type="SMART" id="SM01000"/>
    </source>
</evidence>
<dbReference type="Gene3D" id="3.15.10.20">
    <property type="entry name" value="Activator of Hsp90 ATPase Aha1, N-terminal domain"/>
    <property type="match status" value="1"/>
</dbReference>
<dbReference type="SMART" id="SM01000">
    <property type="entry name" value="Aha1_N"/>
    <property type="match status" value="1"/>
</dbReference>
<protein>
    <submittedName>
        <fullName evidence="3">Activator of Hsp90 ATPase N-terminal</fullName>
    </submittedName>
</protein>
<evidence type="ECO:0000256" key="1">
    <source>
        <dbReference type="ARBA" id="ARBA00006817"/>
    </source>
</evidence>
<dbReference type="SUPFAM" id="SSF103111">
    <property type="entry name" value="Activator of Hsp90 ATPase, Aha1"/>
    <property type="match status" value="1"/>
</dbReference>
<gene>
    <name evidence="3" type="ORF">J8273_0308</name>
</gene>
<dbReference type="InterPro" id="IPR036338">
    <property type="entry name" value="Aha1"/>
</dbReference>
<dbReference type="EMBL" id="JAHDYR010000012">
    <property type="protein sequence ID" value="KAG9395090.1"/>
    <property type="molecule type" value="Genomic_DNA"/>
</dbReference>
<evidence type="ECO:0000313" key="4">
    <source>
        <dbReference type="Proteomes" id="UP000717585"/>
    </source>
</evidence>
<dbReference type="GO" id="GO:0005829">
    <property type="term" value="C:cytosol"/>
    <property type="evidence" value="ECO:0007669"/>
    <property type="project" value="TreeGrafter"/>
</dbReference>
<dbReference type="PANTHER" id="PTHR13009:SF22">
    <property type="entry name" value="LD43819P"/>
    <property type="match status" value="1"/>
</dbReference>
<name>A0A8J6AXR7_9EUKA</name>
<dbReference type="OrthoDB" id="567237at2759"/>
<comment type="similarity">
    <text evidence="1">Belongs to the AHA1 family.</text>
</comment>
<dbReference type="GO" id="GO:0001671">
    <property type="term" value="F:ATPase activator activity"/>
    <property type="evidence" value="ECO:0007669"/>
    <property type="project" value="InterPro"/>
</dbReference>
<evidence type="ECO:0000313" key="3">
    <source>
        <dbReference type="EMBL" id="KAG9395090.1"/>
    </source>
</evidence>
<dbReference type="Pfam" id="PF09229">
    <property type="entry name" value="Aha1_N"/>
    <property type="match status" value="1"/>
</dbReference>
<feature type="domain" description="Activator of Hsp90 ATPase AHSA1-like N-terminal" evidence="2">
    <location>
        <begin position="13"/>
        <end position="140"/>
    </location>
</feature>
<reference evidence="3" key="1">
    <citation type="submission" date="2021-05" db="EMBL/GenBank/DDBJ databases">
        <title>A free-living protist that lacks canonical eukaryotic 1 DNA replication and segregation systems.</title>
        <authorList>
            <person name="Salas-Leiva D.E."/>
            <person name="Tromer E.C."/>
            <person name="Curtis B.A."/>
            <person name="Jerlstrom-Hultqvist J."/>
            <person name="Kolisko M."/>
            <person name="Yi Z."/>
            <person name="Salas-Leiva J.S."/>
            <person name="Gallot-Lavallee L."/>
            <person name="Kops G.J.P.L."/>
            <person name="Archibald J.M."/>
            <person name="Simpson A.G.B."/>
            <person name="Roger A.J."/>
        </authorList>
    </citation>
    <scope>NUCLEOTIDE SEQUENCE</scope>
    <source>
        <strain evidence="3">BICM</strain>
    </source>
</reference>
<dbReference type="InterPro" id="IPR015310">
    <property type="entry name" value="AHSA1-like_N"/>
</dbReference>
<dbReference type="GO" id="GO:0006457">
    <property type="term" value="P:protein folding"/>
    <property type="evidence" value="ECO:0007669"/>
    <property type="project" value="TreeGrafter"/>
</dbReference>
<proteinExistence type="inferred from homology"/>
<dbReference type="PANTHER" id="PTHR13009">
    <property type="entry name" value="HEAT SHOCK PROTEIN 90 HSP90 CO-CHAPERONE AHA-1"/>
    <property type="match status" value="1"/>
</dbReference>
<comment type="caution">
    <text evidence="3">The sequence shown here is derived from an EMBL/GenBank/DDBJ whole genome shotgun (WGS) entry which is preliminary data.</text>
</comment>
<sequence>MSTWNVNQWHWEEKKWSSWACDRLKEMFSGLEFESGDLKMTSVCKTVSGDAYVNIRKGKRYEGYDMKIEIDLEGEDADGKVSAKIAIPDFCDDVDDQAFKVNVTVTSPSGSGCYDKVTAAVDTKKIGEMLVAFIDELREK</sequence>
<keyword evidence="4" id="KW-1185">Reference proteome</keyword>
<dbReference type="AlphaFoldDB" id="A0A8J6AXR7"/>